<organism evidence="2 3">
    <name type="scientific">Chitinophaga niastensis</name>
    <dbReference type="NCBI Taxonomy" id="536980"/>
    <lineage>
        <taxon>Bacteria</taxon>
        <taxon>Pseudomonadati</taxon>
        <taxon>Bacteroidota</taxon>
        <taxon>Chitinophagia</taxon>
        <taxon>Chitinophagales</taxon>
        <taxon>Chitinophagaceae</taxon>
        <taxon>Chitinophaga</taxon>
    </lineage>
</organism>
<dbReference type="Proteomes" id="UP000240971">
    <property type="component" value="Unassembled WGS sequence"/>
</dbReference>
<gene>
    <name evidence="2" type="ORF">CLV51_10324</name>
</gene>
<comment type="caution">
    <text evidence="2">The sequence shown here is derived from an EMBL/GenBank/DDBJ whole genome shotgun (WGS) entry which is preliminary data.</text>
</comment>
<dbReference type="InterPro" id="IPR037401">
    <property type="entry name" value="SnoaL-like"/>
</dbReference>
<protein>
    <submittedName>
        <fullName evidence="2">SnoaL-like protein</fullName>
    </submittedName>
</protein>
<proteinExistence type="predicted"/>
<accession>A0A2P8HIK1</accession>
<dbReference type="EMBL" id="PYAW01000003">
    <property type="protein sequence ID" value="PSL46048.1"/>
    <property type="molecule type" value="Genomic_DNA"/>
</dbReference>
<dbReference type="Gene3D" id="3.10.450.50">
    <property type="match status" value="1"/>
</dbReference>
<feature type="domain" description="SnoaL-like" evidence="1">
    <location>
        <begin position="13"/>
        <end position="136"/>
    </location>
</feature>
<reference evidence="2 3" key="1">
    <citation type="submission" date="2018-03" db="EMBL/GenBank/DDBJ databases">
        <title>Genomic Encyclopedia of Archaeal and Bacterial Type Strains, Phase II (KMG-II): from individual species to whole genera.</title>
        <authorList>
            <person name="Goeker M."/>
        </authorList>
    </citation>
    <scope>NUCLEOTIDE SEQUENCE [LARGE SCALE GENOMIC DNA]</scope>
    <source>
        <strain evidence="2 3">DSM 24859</strain>
    </source>
</reference>
<name>A0A2P8HIK1_CHINA</name>
<dbReference type="Pfam" id="PF13577">
    <property type="entry name" value="SnoaL_4"/>
    <property type="match status" value="1"/>
</dbReference>
<dbReference type="InterPro" id="IPR032710">
    <property type="entry name" value="NTF2-like_dom_sf"/>
</dbReference>
<sequence>MPDSNSYSGIRYRDQQHIEKVVLSFCEHFDNGALDKCLEYMDDSIRGEIDGVKLKGKQNWSAKIGELQKSIKDTHYQTRHMITNMQFFPGADDTVKVSMYSAWLWTDLTTGQIQLMSMGYYKGKVVQKGGKWFIAVLNSLPDSRLVKQFYQDVREDSVKVR</sequence>
<keyword evidence="3" id="KW-1185">Reference proteome</keyword>
<evidence type="ECO:0000259" key="1">
    <source>
        <dbReference type="Pfam" id="PF13577"/>
    </source>
</evidence>
<evidence type="ECO:0000313" key="2">
    <source>
        <dbReference type="EMBL" id="PSL46048.1"/>
    </source>
</evidence>
<dbReference type="SUPFAM" id="SSF54427">
    <property type="entry name" value="NTF2-like"/>
    <property type="match status" value="1"/>
</dbReference>
<dbReference type="AlphaFoldDB" id="A0A2P8HIK1"/>
<evidence type="ECO:0000313" key="3">
    <source>
        <dbReference type="Proteomes" id="UP000240971"/>
    </source>
</evidence>